<dbReference type="SUPFAM" id="SSF52540">
    <property type="entry name" value="P-loop containing nucleoside triphosphate hydrolases"/>
    <property type="match status" value="1"/>
</dbReference>
<evidence type="ECO:0000313" key="2">
    <source>
        <dbReference type="EMBL" id="CAH2057981.1"/>
    </source>
</evidence>
<feature type="domain" description="Phosphoribulokinase/uridine kinase" evidence="1">
    <location>
        <begin position="11"/>
        <end position="144"/>
    </location>
</feature>
<dbReference type="InterPro" id="IPR027417">
    <property type="entry name" value="P-loop_NTPase"/>
</dbReference>
<dbReference type="Pfam" id="PF00485">
    <property type="entry name" value="PRK"/>
    <property type="match status" value="1"/>
</dbReference>
<name>A0ABN8IID8_9NEOP</name>
<feature type="non-terminal residue" evidence="2">
    <location>
        <position position="216"/>
    </location>
</feature>
<dbReference type="Proteomes" id="UP000837857">
    <property type="component" value="Chromosome 25"/>
</dbReference>
<evidence type="ECO:0000259" key="1">
    <source>
        <dbReference type="Pfam" id="PF00485"/>
    </source>
</evidence>
<gene>
    <name evidence="2" type="ORF">IPOD504_LOCUS10384</name>
</gene>
<accession>A0ABN8IID8</accession>
<evidence type="ECO:0000313" key="3">
    <source>
        <dbReference type="Proteomes" id="UP000837857"/>
    </source>
</evidence>
<proteinExistence type="predicted"/>
<dbReference type="Gene3D" id="3.40.50.300">
    <property type="entry name" value="P-loop containing nucleotide triphosphate hydrolases"/>
    <property type="match status" value="1"/>
</dbReference>
<reference evidence="2" key="1">
    <citation type="submission" date="2022-03" db="EMBL/GenBank/DDBJ databases">
        <authorList>
            <person name="Martin H S."/>
        </authorList>
    </citation>
    <scope>NUCLEOTIDE SEQUENCE</scope>
</reference>
<protein>
    <recommendedName>
        <fullName evidence="1">Phosphoribulokinase/uridine kinase domain-containing protein</fullName>
    </recommendedName>
</protein>
<dbReference type="InterPro" id="IPR006083">
    <property type="entry name" value="PRK/URK"/>
</dbReference>
<organism evidence="2 3">
    <name type="scientific">Iphiclides podalirius</name>
    <name type="common">scarce swallowtail</name>
    <dbReference type="NCBI Taxonomy" id="110791"/>
    <lineage>
        <taxon>Eukaryota</taxon>
        <taxon>Metazoa</taxon>
        <taxon>Ecdysozoa</taxon>
        <taxon>Arthropoda</taxon>
        <taxon>Hexapoda</taxon>
        <taxon>Insecta</taxon>
        <taxon>Pterygota</taxon>
        <taxon>Neoptera</taxon>
        <taxon>Endopterygota</taxon>
        <taxon>Lepidoptera</taxon>
        <taxon>Glossata</taxon>
        <taxon>Ditrysia</taxon>
        <taxon>Papilionoidea</taxon>
        <taxon>Papilionidae</taxon>
        <taxon>Papilioninae</taxon>
        <taxon>Iphiclides</taxon>
    </lineage>
</organism>
<keyword evidence="3" id="KW-1185">Reference proteome</keyword>
<sequence>MIKDHSDKWIIIGVSGVTCGGKTTLANQLKDRLAPVYVFHQDKYFYPDDSPHHVKCKGLEHNNYDILTSLDMDGMYRDIIATIKGEDKSHASFKQREEGRLVVEDKSFIIVEGFTVLNYEPISSICNLRYYFVLEYEECVSRRSYRLYDPPDIDGYFDQCVWPEHLKYKAEIERDKRVSIVDGTRHDALQLVLSDLRRLAPLTHHSPTTAPPQLHH</sequence>
<dbReference type="EMBL" id="OW152837">
    <property type="protein sequence ID" value="CAH2057981.1"/>
    <property type="molecule type" value="Genomic_DNA"/>
</dbReference>
<dbReference type="PANTHER" id="PTHR10285">
    <property type="entry name" value="URIDINE KINASE"/>
    <property type="match status" value="1"/>
</dbReference>